<dbReference type="PANTHER" id="PTHR42680">
    <property type="entry name" value="DCTP DEAMINASE"/>
    <property type="match status" value="1"/>
</dbReference>
<feature type="binding site" evidence="4">
    <location>
        <begin position="106"/>
        <end position="111"/>
    </location>
    <ligand>
        <name>dCTP</name>
        <dbReference type="ChEBI" id="CHEBI:61481"/>
    </ligand>
</feature>
<feature type="compositionally biased region" description="Basic and acidic residues" evidence="5">
    <location>
        <begin position="183"/>
        <end position="195"/>
    </location>
</feature>
<reference evidence="6 7" key="1">
    <citation type="submission" date="2018-06" db="EMBL/GenBank/DDBJ databases">
        <title>Draft genome sequence of hyperthermophilic methanogen Methanothermobacter tenebrarum sp. MCM-B 1447.</title>
        <authorList>
            <person name="Pore S.D."/>
            <person name="Dagar S."/>
            <person name="Dhakephalkar P.K."/>
        </authorList>
    </citation>
    <scope>NUCLEOTIDE SEQUENCE [LARGE SCALE GENOMIC DNA]</scope>
    <source>
        <strain evidence="6 7">MCM B 1447</strain>
    </source>
</reference>
<dbReference type="NCBIfam" id="TIGR02274">
    <property type="entry name" value="dCTP_deam"/>
    <property type="match status" value="1"/>
</dbReference>
<dbReference type="GO" id="GO:0033973">
    <property type="term" value="F:dCTP deaminase (dUMP-forming) activity"/>
    <property type="evidence" value="ECO:0007669"/>
    <property type="project" value="UniProtKB-UniRule"/>
</dbReference>
<keyword evidence="7" id="KW-1185">Reference proteome</keyword>
<comment type="function">
    <text evidence="4">Bifunctional enzyme that catalyzes both the deamination of dCTP to dUTP and the hydrolysis of dUTP to dUMP without releasing the toxic dUTP intermediate.</text>
</comment>
<dbReference type="Proteomes" id="UP000249782">
    <property type="component" value="Unassembled WGS sequence"/>
</dbReference>
<dbReference type="GO" id="GO:0000166">
    <property type="term" value="F:nucleotide binding"/>
    <property type="evidence" value="ECO:0007669"/>
    <property type="project" value="UniProtKB-KW"/>
</dbReference>
<dbReference type="EMBL" id="QLOE01000001">
    <property type="protein sequence ID" value="RAO79732.1"/>
    <property type="molecule type" value="Genomic_DNA"/>
</dbReference>
<dbReference type="InterPro" id="IPR011962">
    <property type="entry name" value="dCTP_deaminase"/>
</dbReference>
<feature type="region of interest" description="Disordered" evidence="5">
    <location>
        <begin position="164"/>
        <end position="202"/>
    </location>
</feature>
<feature type="binding site" evidence="4">
    <location>
        <position position="124"/>
    </location>
    <ligand>
        <name>dCTP</name>
        <dbReference type="ChEBI" id="CHEBI:61481"/>
    </ligand>
</feature>
<comment type="caution">
    <text evidence="6">The sequence shown here is derived from an EMBL/GenBank/DDBJ whole genome shotgun (WGS) entry which is preliminary data.</text>
</comment>
<organism evidence="6 7">
    <name type="scientific">Methanothermobacter tenebrarum</name>
    <dbReference type="NCBI Taxonomy" id="680118"/>
    <lineage>
        <taxon>Archaea</taxon>
        <taxon>Methanobacteriati</taxon>
        <taxon>Methanobacteriota</taxon>
        <taxon>Methanomada group</taxon>
        <taxon>Methanobacteria</taxon>
        <taxon>Methanobacteriales</taxon>
        <taxon>Methanobacteriaceae</taxon>
        <taxon>Methanothermobacter</taxon>
    </lineage>
</organism>
<dbReference type="GO" id="GO:0006226">
    <property type="term" value="P:dUMP biosynthetic process"/>
    <property type="evidence" value="ECO:0007669"/>
    <property type="project" value="UniProtKB-UniRule"/>
</dbReference>
<keyword evidence="3 4" id="KW-0546">Nucleotide metabolism</keyword>
<comment type="similarity">
    <text evidence="4">Belongs to the dCTP deaminase family.</text>
</comment>
<dbReference type="GO" id="GO:0015949">
    <property type="term" value="P:nucleobase-containing small molecule interconversion"/>
    <property type="evidence" value="ECO:0007669"/>
    <property type="project" value="TreeGrafter"/>
</dbReference>
<comment type="pathway">
    <text evidence="4">Pyrimidine metabolism; dUMP biosynthesis; dUMP from dCTP: step 1/1.</text>
</comment>
<evidence type="ECO:0000313" key="7">
    <source>
        <dbReference type="Proteomes" id="UP000249782"/>
    </source>
</evidence>
<dbReference type="AlphaFoldDB" id="A0A328PGT9"/>
<dbReference type="RefSeq" id="WP_112093043.1">
    <property type="nucleotide sequence ID" value="NZ_QLOE01000001.1"/>
</dbReference>
<feature type="compositionally biased region" description="Basic and acidic residues" evidence="5">
    <location>
        <begin position="166"/>
        <end position="175"/>
    </location>
</feature>
<dbReference type="PANTHER" id="PTHR42680:SF3">
    <property type="entry name" value="DCTP DEAMINASE"/>
    <property type="match status" value="1"/>
</dbReference>
<dbReference type="InterPro" id="IPR033704">
    <property type="entry name" value="dUTPase_trimeric"/>
</dbReference>
<evidence type="ECO:0000313" key="6">
    <source>
        <dbReference type="EMBL" id="RAO79732.1"/>
    </source>
</evidence>
<comment type="catalytic activity">
    <reaction evidence="4">
        <text>dCTP + 2 H2O = dUMP + NH4(+) + diphosphate</text>
        <dbReference type="Rhea" id="RHEA:19205"/>
        <dbReference type="ChEBI" id="CHEBI:15377"/>
        <dbReference type="ChEBI" id="CHEBI:28938"/>
        <dbReference type="ChEBI" id="CHEBI:33019"/>
        <dbReference type="ChEBI" id="CHEBI:61481"/>
        <dbReference type="ChEBI" id="CHEBI:246422"/>
        <dbReference type="EC" id="3.5.4.30"/>
    </reaction>
</comment>
<keyword evidence="1 4" id="KW-0547">Nucleotide-binding</keyword>
<dbReference type="Pfam" id="PF22769">
    <property type="entry name" value="DCD"/>
    <property type="match status" value="1"/>
</dbReference>
<dbReference type="FunFam" id="2.70.40.10:FF:000005">
    <property type="entry name" value="dCTP deaminase, dUMP-forming"/>
    <property type="match status" value="1"/>
</dbReference>
<comment type="subunit">
    <text evidence="4">Homotrimer.</text>
</comment>
<feature type="binding site" evidence="4">
    <location>
        <position position="153"/>
    </location>
    <ligand>
        <name>dCTP</name>
        <dbReference type="ChEBI" id="CHEBI:61481"/>
    </ligand>
</feature>
<gene>
    <name evidence="4" type="primary">dcd</name>
    <name evidence="6" type="ORF">DPC56_00110</name>
</gene>
<proteinExistence type="inferred from homology"/>
<sequence>MAILSDHDIKKYLKKGLIIIDPLEDPERQIQPSSVDLRIGNEFKGFKIIRKPCIDPQEPGDIESYMESYHIKDGESFIIHPGEFALATTYEYIGLPDNLVARVEGRSSIGRLGITMHVTAGYIDPGFHGRITLEISNIGKMPVALYPKQRVCQIVFETMTSPAEKPYGHPERESKYMGQLKPETSKIKEDYELRRLRTKKGG</sequence>
<dbReference type="Gene3D" id="2.70.40.10">
    <property type="match status" value="1"/>
</dbReference>
<dbReference type="CDD" id="cd07557">
    <property type="entry name" value="trimeric_dUTPase"/>
    <property type="match status" value="1"/>
</dbReference>
<dbReference type="GO" id="GO:0008829">
    <property type="term" value="F:dCTP deaminase activity"/>
    <property type="evidence" value="ECO:0007669"/>
    <property type="project" value="InterPro"/>
</dbReference>
<feature type="binding site" evidence="4">
    <location>
        <position position="179"/>
    </location>
    <ligand>
        <name>dCTP</name>
        <dbReference type="ChEBI" id="CHEBI:61481"/>
    </ligand>
</feature>
<feature type="binding site" evidence="4">
    <location>
        <position position="175"/>
    </location>
    <ligand>
        <name>dCTP</name>
        <dbReference type="ChEBI" id="CHEBI:61481"/>
    </ligand>
</feature>
<evidence type="ECO:0000256" key="3">
    <source>
        <dbReference type="ARBA" id="ARBA00023080"/>
    </source>
</evidence>
<feature type="binding site" evidence="4">
    <location>
        <begin position="132"/>
        <end position="134"/>
    </location>
    <ligand>
        <name>dCTP</name>
        <dbReference type="ChEBI" id="CHEBI:61481"/>
    </ligand>
</feature>
<evidence type="ECO:0000256" key="4">
    <source>
        <dbReference type="HAMAP-Rule" id="MF_00146"/>
    </source>
</evidence>
<dbReference type="InterPro" id="IPR036157">
    <property type="entry name" value="dUTPase-like_sf"/>
</dbReference>
<dbReference type="OrthoDB" id="33242at2157"/>
<accession>A0A328PGT9</accession>
<feature type="binding site" evidence="4">
    <location>
        <position position="167"/>
    </location>
    <ligand>
        <name>dCTP</name>
        <dbReference type="ChEBI" id="CHEBI:61481"/>
    </ligand>
</feature>
<dbReference type="GO" id="GO:0006229">
    <property type="term" value="P:dUTP biosynthetic process"/>
    <property type="evidence" value="ECO:0007669"/>
    <property type="project" value="InterPro"/>
</dbReference>
<dbReference type="UniPathway" id="UPA00610">
    <property type="reaction ID" value="UER00667"/>
</dbReference>
<feature type="active site" description="Proton donor/acceptor" evidence="4">
    <location>
        <position position="134"/>
    </location>
</feature>
<keyword evidence="2 4" id="KW-0378">Hydrolase</keyword>
<evidence type="ECO:0000256" key="1">
    <source>
        <dbReference type="ARBA" id="ARBA00022741"/>
    </source>
</evidence>
<protein>
    <recommendedName>
        <fullName evidence="4">dCTP deaminase, dUMP-forming</fullName>
        <ecNumber evidence="4">3.5.4.30</ecNumber>
    </recommendedName>
    <alternativeName>
        <fullName evidence="4">Bifunctional dCTP deaminase:dUTPase</fullName>
    </alternativeName>
    <alternativeName>
        <fullName evidence="4">DCD-DUT</fullName>
    </alternativeName>
</protein>
<feature type="site" description="Important for bifunctional activity" evidence="4">
    <location>
        <begin position="121"/>
        <end position="122"/>
    </location>
</feature>
<evidence type="ECO:0000256" key="2">
    <source>
        <dbReference type="ARBA" id="ARBA00022801"/>
    </source>
</evidence>
<name>A0A328PGT9_9EURY</name>
<dbReference type="HAMAP" id="MF_00146">
    <property type="entry name" value="dCTP_deaminase"/>
    <property type="match status" value="1"/>
</dbReference>
<dbReference type="EC" id="3.5.4.30" evidence="4"/>
<evidence type="ECO:0000256" key="5">
    <source>
        <dbReference type="SAM" id="MobiDB-lite"/>
    </source>
</evidence>
<dbReference type="SUPFAM" id="SSF51283">
    <property type="entry name" value="dUTPase-like"/>
    <property type="match status" value="1"/>
</dbReference>